<evidence type="ECO:0000313" key="3">
    <source>
        <dbReference type="Proteomes" id="UP000706525"/>
    </source>
</evidence>
<accession>A0ABN7YSZ4</accession>
<proteinExistence type="predicted"/>
<name>A0ABN7YSZ4_9BURK</name>
<protein>
    <recommendedName>
        <fullName evidence="4">Cysteine-rich CWC family protein</fullName>
    </recommendedName>
</protein>
<evidence type="ECO:0000256" key="1">
    <source>
        <dbReference type="SAM" id="MobiDB-lite"/>
    </source>
</evidence>
<dbReference type="RefSeq" id="WP_223990352.1">
    <property type="nucleotide sequence ID" value="NZ_CAJZAG010000006.1"/>
</dbReference>
<dbReference type="Pfam" id="PF14375">
    <property type="entry name" value="Cys_rich_CWC"/>
    <property type="match status" value="1"/>
</dbReference>
<organism evidence="2 3">
    <name type="scientific">Cupriavidus pampae</name>
    <dbReference type="NCBI Taxonomy" id="659251"/>
    <lineage>
        <taxon>Bacteria</taxon>
        <taxon>Pseudomonadati</taxon>
        <taxon>Pseudomonadota</taxon>
        <taxon>Betaproteobacteria</taxon>
        <taxon>Burkholderiales</taxon>
        <taxon>Burkholderiaceae</taxon>
        <taxon>Cupriavidus</taxon>
    </lineage>
</organism>
<dbReference type="Proteomes" id="UP000706525">
    <property type="component" value="Unassembled WGS sequence"/>
</dbReference>
<reference evidence="2 3" key="1">
    <citation type="submission" date="2021-08" db="EMBL/GenBank/DDBJ databases">
        <authorList>
            <person name="Peeters C."/>
        </authorList>
    </citation>
    <scope>NUCLEOTIDE SEQUENCE [LARGE SCALE GENOMIC DNA]</scope>
    <source>
        <strain evidence="2 3">LMG 32289</strain>
    </source>
</reference>
<evidence type="ECO:0008006" key="4">
    <source>
        <dbReference type="Google" id="ProtNLM"/>
    </source>
</evidence>
<dbReference type="InterPro" id="IPR032720">
    <property type="entry name" value="Cys_rich_CWC"/>
</dbReference>
<evidence type="ECO:0000313" key="2">
    <source>
        <dbReference type="EMBL" id="CAG9175919.1"/>
    </source>
</evidence>
<keyword evidence="3" id="KW-1185">Reference proteome</keyword>
<dbReference type="EMBL" id="CAJZAG010000006">
    <property type="protein sequence ID" value="CAG9175919.1"/>
    <property type="molecule type" value="Genomic_DNA"/>
</dbReference>
<sequence>MMDPADGPAHGPDGDPVDDPRASRCSQCGAAFVCGYVAGLSECWCAQQPFLPATDIVPDQLCLCPDCLRQKKTTLANRQDECQNRVK</sequence>
<feature type="region of interest" description="Disordered" evidence="1">
    <location>
        <begin position="1"/>
        <end position="23"/>
    </location>
</feature>
<comment type="caution">
    <text evidence="2">The sequence shown here is derived from an EMBL/GenBank/DDBJ whole genome shotgun (WGS) entry which is preliminary data.</text>
</comment>
<gene>
    <name evidence="2" type="ORF">LMG32289_03457</name>
</gene>